<proteinExistence type="inferred from homology"/>
<dbReference type="GO" id="GO:0051082">
    <property type="term" value="F:unfolded protein binding"/>
    <property type="evidence" value="ECO:0007669"/>
    <property type="project" value="InterPro"/>
</dbReference>
<sequence length="139" mass="15606">MSDKKLSKEEIVDGFNKLRQEQKSLAIKITQMESERGEHGLVIEALEAVDKDRKCFRLVGGVLVERTVAEVLPALTKNKEQISNFIELMNKQLVEKGNSLNEYRVKHGITVRGENSINENNKPEEAPTTNQTTGVLVSN</sequence>
<dbReference type="AlphaFoldDB" id="H2YRD1"/>
<dbReference type="InParanoid" id="H2YRD1"/>
<name>H2YRD1_CIOSA</name>
<comment type="function">
    <text evidence="3">Binds specifically to cytosolic chaperonin (c-CPN) and transfers target proteins to it. Binds to nascent polypeptide chain and promotes folding in an environment in which there are many competing pathways for nonnative proteins.</text>
</comment>
<dbReference type="eggNOG" id="KOG4098">
    <property type="taxonomic scope" value="Eukaryota"/>
</dbReference>
<dbReference type="Proteomes" id="UP000007875">
    <property type="component" value="Unassembled WGS sequence"/>
</dbReference>
<evidence type="ECO:0000256" key="5">
    <source>
        <dbReference type="ARBA" id="ARBA00067448"/>
    </source>
</evidence>
<dbReference type="Gene3D" id="1.10.287.370">
    <property type="match status" value="1"/>
</dbReference>
<accession>H2YRD1</accession>
<dbReference type="InterPro" id="IPR027235">
    <property type="entry name" value="PFD2"/>
</dbReference>
<dbReference type="GO" id="GO:0006457">
    <property type="term" value="P:protein folding"/>
    <property type="evidence" value="ECO:0007669"/>
    <property type="project" value="InterPro"/>
</dbReference>
<evidence type="ECO:0000256" key="1">
    <source>
        <dbReference type="ARBA" id="ARBA00008045"/>
    </source>
</evidence>
<dbReference type="STRING" id="51511.ENSCSAVP00000007891"/>
<dbReference type="InterPro" id="IPR009053">
    <property type="entry name" value="Prefoldin"/>
</dbReference>
<keyword evidence="8" id="KW-1185">Reference proteome</keyword>
<dbReference type="Pfam" id="PF01920">
    <property type="entry name" value="Prefoldin_2"/>
    <property type="match status" value="1"/>
</dbReference>
<reference evidence="7" key="2">
    <citation type="submission" date="2025-08" db="UniProtKB">
        <authorList>
            <consortium name="Ensembl"/>
        </authorList>
    </citation>
    <scope>IDENTIFICATION</scope>
</reference>
<dbReference type="GO" id="GO:0016272">
    <property type="term" value="C:prefoldin complex"/>
    <property type="evidence" value="ECO:0007669"/>
    <property type="project" value="InterPro"/>
</dbReference>
<comment type="similarity">
    <text evidence="1">Belongs to the prefoldin subunit beta family.</text>
</comment>
<feature type="region of interest" description="Disordered" evidence="6">
    <location>
        <begin position="115"/>
        <end position="139"/>
    </location>
</feature>
<dbReference type="GeneTree" id="ENSGT00390000009272"/>
<evidence type="ECO:0000256" key="6">
    <source>
        <dbReference type="SAM" id="MobiDB-lite"/>
    </source>
</evidence>
<reference evidence="8" key="1">
    <citation type="submission" date="2003-08" db="EMBL/GenBank/DDBJ databases">
        <authorList>
            <person name="Birren B."/>
            <person name="Nusbaum C."/>
            <person name="Abebe A."/>
            <person name="Abouelleil A."/>
            <person name="Adekoya E."/>
            <person name="Ait-zahra M."/>
            <person name="Allen N."/>
            <person name="Allen T."/>
            <person name="An P."/>
            <person name="Anderson M."/>
            <person name="Anderson S."/>
            <person name="Arachchi H."/>
            <person name="Armbruster J."/>
            <person name="Bachantsang P."/>
            <person name="Baldwin J."/>
            <person name="Barry A."/>
            <person name="Bayul T."/>
            <person name="Blitshsteyn B."/>
            <person name="Bloom T."/>
            <person name="Blye J."/>
            <person name="Boguslavskiy L."/>
            <person name="Borowsky M."/>
            <person name="Boukhgalter B."/>
            <person name="Brunache A."/>
            <person name="Butler J."/>
            <person name="Calixte N."/>
            <person name="Calvo S."/>
            <person name="Camarata J."/>
            <person name="Campo K."/>
            <person name="Chang J."/>
            <person name="Cheshatsang Y."/>
            <person name="Citroen M."/>
            <person name="Collymore A."/>
            <person name="Considine T."/>
            <person name="Cook A."/>
            <person name="Cooke P."/>
            <person name="Corum B."/>
            <person name="Cuomo C."/>
            <person name="David R."/>
            <person name="Dawoe T."/>
            <person name="Degray S."/>
            <person name="Dodge S."/>
            <person name="Dooley K."/>
            <person name="Dorje P."/>
            <person name="Dorjee K."/>
            <person name="Dorris L."/>
            <person name="Duffey N."/>
            <person name="Dupes A."/>
            <person name="Elkins T."/>
            <person name="Engels R."/>
            <person name="Erickson J."/>
            <person name="Farina A."/>
            <person name="Faro S."/>
            <person name="Ferreira P."/>
            <person name="Fischer H."/>
            <person name="Fitzgerald M."/>
            <person name="Foley K."/>
            <person name="Gage D."/>
            <person name="Galagan J."/>
            <person name="Gearin G."/>
            <person name="Gnerre S."/>
            <person name="Gnirke A."/>
            <person name="Goyette A."/>
            <person name="Graham J."/>
            <person name="Grandbois E."/>
            <person name="Gyaltsen K."/>
            <person name="Hafez N."/>
            <person name="Hagopian D."/>
            <person name="Hagos B."/>
            <person name="Hall J."/>
            <person name="Hatcher B."/>
            <person name="Heller A."/>
            <person name="Higgins H."/>
            <person name="Honan T."/>
            <person name="Horn A."/>
            <person name="Houde N."/>
            <person name="Hughes L."/>
            <person name="Hulme W."/>
            <person name="Husby E."/>
            <person name="Iliev I."/>
            <person name="Jaffe D."/>
            <person name="Jones C."/>
            <person name="Kamal M."/>
            <person name="Kamat A."/>
            <person name="Kamvysselis M."/>
            <person name="Karlsson E."/>
            <person name="Kells C."/>
            <person name="Kieu A."/>
            <person name="Kisner P."/>
            <person name="Kodira C."/>
            <person name="Kulbokas E."/>
            <person name="Labutti K."/>
            <person name="Lama D."/>
            <person name="Landers T."/>
            <person name="Leger J."/>
            <person name="Levine S."/>
            <person name="Lewis D."/>
            <person name="Lewis T."/>
            <person name="Lindblad-toh K."/>
            <person name="Liu X."/>
            <person name="Lokyitsang T."/>
            <person name="Lokyitsang Y."/>
            <person name="Lucien O."/>
            <person name="Lui A."/>
            <person name="Ma L.J."/>
            <person name="Mabbitt R."/>
            <person name="Macdonald J."/>
            <person name="Maclean C."/>
            <person name="Major J."/>
            <person name="Manning J."/>
            <person name="Marabella R."/>
            <person name="Maru K."/>
            <person name="Matthews C."/>
            <person name="Mauceli E."/>
            <person name="Mccarthy M."/>
            <person name="Mcdonough S."/>
            <person name="Mcghee T."/>
            <person name="Meldrim J."/>
            <person name="Meneus L."/>
            <person name="Mesirov J."/>
            <person name="Mihalev A."/>
            <person name="Mihova T."/>
            <person name="Mikkelsen T."/>
            <person name="Mlenga V."/>
            <person name="Moru K."/>
            <person name="Mozes J."/>
            <person name="Mulrain L."/>
            <person name="Munson G."/>
            <person name="Naylor J."/>
            <person name="Newes C."/>
            <person name="Nguyen C."/>
            <person name="Nguyen N."/>
            <person name="Nguyen T."/>
            <person name="Nicol R."/>
            <person name="Nielsen C."/>
            <person name="Nizzari M."/>
            <person name="Norbu C."/>
            <person name="Norbu N."/>
            <person name="O'donnell P."/>
            <person name="Okoawo O."/>
            <person name="O'leary S."/>
            <person name="Omotosho B."/>
            <person name="O'neill K."/>
            <person name="Osman S."/>
            <person name="Parker S."/>
            <person name="Perrin D."/>
            <person name="Phunkhang P."/>
            <person name="Piqani B."/>
            <person name="Purcell S."/>
            <person name="Rachupka T."/>
            <person name="Ramasamy U."/>
            <person name="Rameau R."/>
            <person name="Ray V."/>
            <person name="Raymond C."/>
            <person name="Retta R."/>
            <person name="Richardson S."/>
            <person name="Rise C."/>
            <person name="Rodriguez J."/>
            <person name="Rogers J."/>
            <person name="Rogov P."/>
            <person name="Rutman M."/>
            <person name="Schupbach R."/>
            <person name="Seaman C."/>
            <person name="Settipalli S."/>
            <person name="Sharpe T."/>
            <person name="Sheridan J."/>
            <person name="Sherpa N."/>
            <person name="Shi J."/>
            <person name="Smirnov S."/>
            <person name="Smith C."/>
            <person name="Sougnez C."/>
            <person name="Spencer B."/>
            <person name="Stalker J."/>
            <person name="Stange-thomann N."/>
            <person name="Stavropoulos S."/>
            <person name="Stetson K."/>
            <person name="Stone C."/>
            <person name="Stone S."/>
            <person name="Stubbs M."/>
            <person name="Talamas J."/>
            <person name="Tchuinga P."/>
            <person name="Tenzing P."/>
            <person name="Tesfaye S."/>
            <person name="Theodore J."/>
            <person name="Thoulutsang Y."/>
            <person name="Topham K."/>
            <person name="Towey S."/>
            <person name="Tsamla T."/>
            <person name="Tsomo N."/>
            <person name="Vallee D."/>
            <person name="Vassiliev H."/>
            <person name="Venkataraman V."/>
            <person name="Vinson J."/>
            <person name="Vo A."/>
            <person name="Wade C."/>
            <person name="Wang S."/>
            <person name="Wangchuk T."/>
            <person name="Wangdi T."/>
            <person name="Whittaker C."/>
            <person name="Wilkinson J."/>
            <person name="Wu Y."/>
            <person name="Wyman D."/>
            <person name="Yadav S."/>
            <person name="Yang S."/>
            <person name="Yang X."/>
            <person name="Yeager S."/>
            <person name="Yee E."/>
            <person name="Young G."/>
            <person name="Zainoun J."/>
            <person name="Zembeck L."/>
            <person name="Zimmer A."/>
            <person name="Zody M."/>
            <person name="Lander E."/>
        </authorList>
    </citation>
    <scope>NUCLEOTIDE SEQUENCE [LARGE SCALE GENOMIC DNA]</scope>
</reference>
<dbReference type="SUPFAM" id="SSF46579">
    <property type="entry name" value="Prefoldin"/>
    <property type="match status" value="1"/>
</dbReference>
<keyword evidence="2" id="KW-0143">Chaperone</keyword>
<dbReference type="FunCoup" id="H2YRD1">
    <property type="interactions" value="196"/>
</dbReference>
<dbReference type="FunFam" id="1.10.287.370:FF:000002">
    <property type="entry name" value="Prefoldin subunit 2"/>
    <property type="match status" value="1"/>
</dbReference>
<organism evidence="7 8">
    <name type="scientific">Ciona savignyi</name>
    <name type="common">Pacific transparent sea squirt</name>
    <dbReference type="NCBI Taxonomy" id="51511"/>
    <lineage>
        <taxon>Eukaryota</taxon>
        <taxon>Metazoa</taxon>
        <taxon>Chordata</taxon>
        <taxon>Tunicata</taxon>
        <taxon>Ascidiacea</taxon>
        <taxon>Phlebobranchia</taxon>
        <taxon>Cionidae</taxon>
        <taxon>Ciona</taxon>
    </lineage>
</organism>
<comment type="subunit">
    <text evidence="4">Heterohexamer of two PFD-alpha type and four PFD-beta type subunits. Component of the PAQosome complex which is responsible for the biogenesis of several protein complexes and which consists of R2TP complex members RUVBL1, RUVBL2, RPAP3 and PIH1D1, URI complex members PFDN2, PFDN6, PDRG1, UXT and URI1 as well as ASDURF, POLR2E and DNAAF10/WDR92. Interacts with URI1; the interaction is phosphorylation-dependent and occurs in a growth-dependent manner.</text>
</comment>
<reference evidence="7" key="3">
    <citation type="submission" date="2025-09" db="UniProtKB">
        <authorList>
            <consortium name="Ensembl"/>
        </authorList>
    </citation>
    <scope>IDENTIFICATION</scope>
</reference>
<evidence type="ECO:0000256" key="4">
    <source>
        <dbReference type="ARBA" id="ARBA00066061"/>
    </source>
</evidence>
<dbReference type="InterPro" id="IPR002777">
    <property type="entry name" value="PFD_beta-like"/>
</dbReference>
<evidence type="ECO:0000313" key="7">
    <source>
        <dbReference type="Ensembl" id="ENSCSAVP00000007891.1"/>
    </source>
</evidence>
<dbReference type="HOGENOM" id="CLU_113004_0_0_1"/>
<dbReference type="Ensembl" id="ENSCSAVT00000007997.1">
    <property type="protein sequence ID" value="ENSCSAVP00000007891.1"/>
    <property type="gene ID" value="ENSCSAVG00000004713.1"/>
</dbReference>
<evidence type="ECO:0000256" key="2">
    <source>
        <dbReference type="ARBA" id="ARBA00023186"/>
    </source>
</evidence>
<dbReference type="CDD" id="cd23163">
    <property type="entry name" value="Prefoldin_2"/>
    <property type="match status" value="1"/>
</dbReference>
<feature type="compositionally biased region" description="Polar residues" evidence="6">
    <location>
        <begin position="127"/>
        <end position="139"/>
    </location>
</feature>
<evidence type="ECO:0000256" key="3">
    <source>
        <dbReference type="ARBA" id="ARBA00024667"/>
    </source>
</evidence>
<protein>
    <recommendedName>
        <fullName evidence="5">Prefoldin subunit 2</fullName>
    </recommendedName>
</protein>
<dbReference type="PANTHER" id="PTHR13303">
    <property type="entry name" value="PREFOLDIN SUBUNIT 2"/>
    <property type="match status" value="1"/>
</dbReference>
<evidence type="ECO:0000313" key="8">
    <source>
        <dbReference type="Proteomes" id="UP000007875"/>
    </source>
</evidence>
<dbReference type="OMA" id="CFKMIGG"/>